<dbReference type="Proteomes" id="UP000886047">
    <property type="component" value="Unassembled WGS sequence"/>
</dbReference>
<accession>A0A831LI49</accession>
<dbReference type="AlphaFoldDB" id="A0A831LI49"/>
<name>A0A831LI49_9BACT</name>
<evidence type="ECO:0008006" key="2">
    <source>
        <dbReference type="Google" id="ProtNLM"/>
    </source>
</evidence>
<proteinExistence type="predicted"/>
<organism evidence="1">
    <name type="scientific">Mariniphaga anaerophila</name>
    <dbReference type="NCBI Taxonomy" id="1484053"/>
    <lineage>
        <taxon>Bacteria</taxon>
        <taxon>Pseudomonadati</taxon>
        <taxon>Bacteroidota</taxon>
        <taxon>Bacteroidia</taxon>
        <taxon>Marinilabiliales</taxon>
        <taxon>Prolixibacteraceae</taxon>
        <taxon>Mariniphaga</taxon>
    </lineage>
</organism>
<reference evidence="1" key="1">
    <citation type="journal article" date="2020" name="mSystems">
        <title>Genome- and Community-Level Interaction Insights into Carbon Utilization and Element Cycling Functions of Hydrothermarchaeota in Hydrothermal Sediment.</title>
        <authorList>
            <person name="Zhou Z."/>
            <person name="Liu Y."/>
            <person name="Xu W."/>
            <person name="Pan J."/>
            <person name="Luo Z.H."/>
            <person name="Li M."/>
        </authorList>
    </citation>
    <scope>NUCLEOTIDE SEQUENCE [LARGE SCALE GENOMIC DNA]</scope>
    <source>
        <strain evidence="1">SpSt-1217</strain>
    </source>
</reference>
<gene>
    <name evidence="1" type="ORF">ENN90_00330</name>
</gene>
<protein>
    <recommendedName>
        <fullName evidence="2">Rhamnan synthesis protein F</fullName>
    </recommendedName>
</protein>
<dbReference type="Pfam" id="PF05045">
    <property type="entry name" value="RgpF"/>
    <property type="match status" value="1"/>
</dbReference>
<dbReference type="InterPro" id="IPR007739">
    <property type="entry name" value="RgpF"/>
</dbReference>
<dbReference type="EMBL" id="DSDK01000015">
    <property type="protein sequence ID" value="HDR50053.1"/>
    <property type="molecule type" value="Genomic_DNA"/>
</dbReference>
<evidence type="ECO:0000313" key="1">
    <source>
        <dbReference type="EMBL" id="HDR50053.1"/>
    </source>
</evidence>
<comment type="caution">
    <text evidence="1">The sequence shown here is derived from an EMBL/GenBank/DDBJ whole genome shotgun (WGS) entry which is preliminary data.</text>
</comment>
<sequence length="342" mass="38937">MEKKYRKYNFDNLWKVFPVSRPVKEAVKTCLFTSLPFLFRNWEIYQNWKNSRVFKPTDLTVWHSAYWQRALKKSYKIKLEEPAEHKVLQEKEQKLAVVIHVFYPEIFKEIMELLGQHSGVAMSLYLTGTKRALAESALLVHPKLFSSVIPLETANRGRDILPFLSVLPKVFEDGHETVLKLHTKGSNHLNRKEHWRNQLFSKLIGKGSVGNALQIFRSNPSIGMIGPAGNILPMYMYYASNGAMVHNLCRRMEIEDARLQDLNFVAGSMFYARREALQPVLNLQLSATGFAPEAAQTDGTLAHAVERAFAAGLIASGLQLADTEYSAENPVLRVSKVNRFIV</sequence>